<evidence type="ECO:0000313" key="3">
    <source>
        <dbReference type="Proteomes" id="UP001154078"/>
    </source>
</evidence>
<feature type="region of interest" description="Disordered" evidence="1">
    <location>
        <begin position="65"/>
        <end position="86"/>
    </location>
</feature>
<evidence type="ECO:0008006" key="4">
    <source>
        <dbReference type="Google" id="ProtNLM"/>
    </source>
</evidence>
<feature type="compositionally biased region" description="Basic and acidic residues" evidence="1">
    <location>
        <begin position="76"/>
        <end position="86"/>
    </location>
</feature>
<dbReference type="AlphaFoldDB" id="A0A9P0FML6"/>
<keyword evidence="3" id="KW-1185">Reference proteome</keyword>
<protein>
    <recommendedName>
        <fullName evidence="4">Nucleic-acid-binding protein from transposon X-element</fullName>
    </recommendedName>
</protein>
<accession>A0A9P0FML6</accession>
<reference evidence="2" key="1">
    <citation type="submission" date="2021-12" db="EMBL/GenBank/DDBJ databases">
        <authorList>
            <person name="King R."/>
        </authorList>
    </citation>
    <scope>NUCLEOTIDE SEQUENCE</scope>
</reference>
<dbReference type="Proteomes" id="UP001154078">
    <property type="component" value="Chromosome 9"/>
</dbReference>
<name>A0A9P0FML6_BRAAE</name>
<dbReference type="OrthoDB" id="6501032at2759"/>
<evidence type="ECO:0000256" key="1">
    <source>
        <dbReference type="SAM" id="MobiDB-lite"/>
    </source>
</evidence>
<sequence length="339" mass="38357">MDGMGIDYQSSDSNQDLEKLYSEIITSSSNSNINNFKQSFSDIKTGGNSVKTKLVTWKPVKLYRNQKNNRAKPKPRSNEANKNGCDKKSSLDSIEEFYCLYLTSTQAHHMVTVDKLEDGIKGILKGQYKFKPANYGIIAVFTDKHDFDKVLQLDLRNMFGVPVQVGNLCNNDKRYRHHVTFKNVPWCISNQELSGALKQQGIHFGKISRSKNNVRVEVFNSCHLERLLQEGLNFYNCVTFSALTEGMNDHYNNEIIQCYKCQGFWHTANHCRHSARCVRCGGNHEVQACPRPKNNPVCCNCGGPHHAAYKMCPTKLQLVNSVKVAFSLSNKPNIPSFGC</sequence>
<evidence type="ECO:0000313" key="2">
    <source>
        <dbReference type="EMBL" id="CAH0563569.1"/>
    </source>
</evidence>
<dbReference type="EMBL" id="OV121140">
    <property type="protein sequence ID" value="CAH0563569.1"/>
    <property type="molecule type" value="Genomic_DNA"/>
</dbReference>
<gene>
    <name evidence="2" type="ORF">MELIAE_LOCUS12361</name>
</gene>
<organism evidence="2 3">
    <name type="scientific">Brassicogethes aeneus</name>
    <name type="common">Rape pollen beetle</name>
    <name type="synonym">Meligethes aeneus</name>
    <dbReference type="NCBI Taxonomy" id="1431903"/>
    <lineage>
        <taxon>Eukaryota</taxon>
        <taxon>Metazoa</taxon>
        <taxon>Ecdysozoa</taxon>
        <taxon>Arthropoda</taxon>
        <taxon>Hexapoda</taxon>
        <taxon>Insecta</taxon>
        <taxon>Pterygota</taxon>
        <taxon>Neoptera</taxon>
        <taxon>Endopterygota</taxon>
        <taxon>Coleoptera</taxon>
        <taxon>Polyphaga</taxon>
        <taxon>Cucujiformia</taxon>
        <taxon>Nitidulidae</taxon>
        <taxon>Meligethinae</taxon>
        <taxon>Brassicogethes</taxon>
    </lineage>
</organism>
<proteinExistence type="predicted"/>